<protein>
    <submittedName>
        <fullName evidence="2">Uncharacterized protein</fullName>
    </submittedName>
</protein>
<feature type="region of interest" description="Disordered" evidence="1">
    <location>
        <begin position="72"/>
        <end position="105"/>
    </location>
</feature>
<accession>A0A8D9EBA6</accession>
<name>A0A8D9EBA6_9HEMI</name>
<feature type="region of interest" description="Disordered" evidence="1">
    <location>
        <begin position="1"/>
        <end position="29"/>
    </location>
</feature>
<organism evidence="2">
    <name type="scientific">Cacopsylla melanoneura</name>
    <dbReference type="NCBI Taxonomy" id="428564"/>
    <lineage>
        <taxon>Eukaryota</taxon>
        <taxon>Metazoa</taxon>
        <taxon>Ecdysozoa</taxon>
        <taxon>Arthropoda</taxon>
        <taxon>Hexapoda</taxon>
        <taxon>Insecta</taxon>
        <taxon>Pterygota</taxon>
        <taxon>Neoptera</taxon>
        <taxon>Paraneoptera</taxon>
        <taxon>Hemiptera</taxon>
        <taxon>Sternorrhyncha</taxon>
        <taxon>Psylloidea</taxon>
        <taxon>Psyllidae</taxon>
        <taxon>Psyllinae</taxon>
        <taxon>Cacopsylla</taxon>
    </lineage>
</organism>
<evidence type="ECO:0000256" key="1">
    <source>
        <dbReference type="SAM" id="MobiDB-lite"/>
    </source>
</evidence>
<sequence>MSGIKDDDKIKDEDKIKSEDDSKDEDKDLPNEKICERCSVVLAKPTFRSSSGHEICSPCHDTEALLERNLEIETDSDEESVGDSEEEYEDAIGLEEGYGEDREKTGEEIENTNLGRRVCYIKKIKIRNGRKHDLFSIFSILPTFNEIFL</sequence>
<dbReference type="EMBL" id="HBUF01513920">
    <property type="protein sequence ID" value="CAG6747356.1"/>
    <property type="molecule type" value="Transcribed_RNA"/>
</dbReference>
<feature type="compositionally biased region" description="Acidic residues" evidence="1">
    <location>
        <begin position="72"/>
        <end position="93"/>
    </location>
</feature>
<proteinExistence type="predicted"/>
<evidence type="ECO:0000313" key="2">
    <source>
        <dbReference type="EMBL" id="CAG6747356.1"/>
    </source>
</evidence>
<dbReference type="AlphaFoldDB" id="A0A8D9EBA6"/>
<reference evidence="2" key="1">
    <citation type="submission" date="2021-05" db="EMBL/GenBank/DDBJ databases">
        <authorList>
            <person name="Alioto T."/>
            <person name="Alioto T."/>
            <person name="Gomez Garrido J."/>
        </authorList>
    </citation>
    <scope>NUCLEOTIDE SEQUENCE</scope>
</reference>